<dbReference type="InterPro" id="IPR046460">
    <property type="entry name" value="UNC80_C"/>
</dbReference>
<feature type="region of interest" description="Disordered" evidence="2">
    <location>
        <begin position="2837"/>
        <end position="2920"/>
    </location>
</feature>
<feature type="region of interest" description="Disordered" evidence="2">
    <location>
        <begin position="1877"/>
        <end position="1913"/>
    </location>
</feature>
<feature type="compositionally biased region" description="Basic and acidic residues" evidence="2">
    <location>
        <begin position="1889"/>
        <end position="1900"/>
    </location>
</feature>
<dbReference type="RefSeq" id="XP_021881150.1">
    <property type="nucleotide sequence ID" value="XM_022024206.1"/>
</dbReference>
<evidence type="ECO:0000313" key="4">
    <source>
        <dbReference type="EMBL" id="ORZ15402.1"/>
    </source>
</evidence>
<feature type="coiled-coil region" evidence="1">
    <location>
        <begin position="25"/>
        <end position="52"/>
    </location>
</feature>
<feature type="region of interest" description="Disordered" evidence="2">
    <location>
        <begin position="2082"/>
        <end position="2147"/>
    </location>
</feature>
<keyword evidence="5" id="KW-1185">Reference proteome</keyword>
<feature type="compositionally biased region" description="Basic and acidic residues" evidence="2">
    <location>
        <begin position="2893"/>
        <end position="2920"/>
    </location>
</feature>
<dbReference type="PANTHER" id="PTHR31781:SF1">
    <property type="entry name" value="PROTEIN UNC-80 HOMOLOG"/>
    <property type="match status" value="1"/>
</dbReference>
<feature type="compositionally biased region" description="Low complexity" evidence="2">
    <location>
        <begin position="2113"/>
        <end position="2126"/>
    </location>
</feature>
<feature type="region of interest" description="Disordered" evidence="2">
    <location>
        <begin position="2510"/>
        <end position="2576"/>
    </location>
</feature>
<feature type="compositionally biased region" description="Polar residues" evidence="2">
    <location>
        <begin position="2400"/>
        <end position="2419"/>
    </location>
</feature>
<dbReference type="STRING" id="64571.A0A1Y2GRD2"/>
<dbReference type="EMBL" id="MCFF01000019">
    <property type="protein sequence ID" value="ORZ15402.1"/>
    <property type="molecule type" value="Genomic_DNA"/>
</dbReference>
<feature type="domain" description="Protein UNC80 C-terminal" evidence="3">
    <location>
        <begin position="1014"/>
        <end position="1145"/>
    </location>
</feature>
<dbReference type="OrthoDB" id="5584001at2759"/>
<evidence type="ECO:0000256" key="1">
    <source>
        <dbReference type="SAM" id="Coils"/>
    </source>
</evidence>
<dbReference type="Proteomes" id="UP000193648">
    <property type="component" value="Unassembled WGS sequence"/>
</dbReference>
<accession>A0A1Y2GRD2</accession>
<feature type="compositionally biased region" description="Polar residues" evidence="2">
    <location>
        <begin position="2837"/>
        <end position="2878"/>
    </location>
</feature>
<dbReference type="GeneID" id="33566050"/>
<feature type="compositionally biased region" description="Polar residues" evidence="2">
    <location>
        <begin position="2648"/>
        <end position="2657"/>
    </location>
</feature>
<dbReference type="PANTHER" id="PTHR31781">
    <property type="entry name" value="UNC80"/>
    <property type="match status" value="1"/>
</dbReference>
<protein>
    <recommendedName>
        <fullName evidence="3">Protein UNC80 C-terminal domain-containing protein</fullName>
    </recommendedName>
</protein>
<feature type="domain" description="Protein UNC80 C-terminal" evidence="3">
    <location>
        <begin position="1254"/>
        <end position="1423"/>
    </location>
</feature>
<evidence type="ECO:0000259" key="3">
    <source>
        <dbReference type="Pfam" id="PF20262"/>
    </source>
</evidence>
<feature type="region of interest" description="Disordered" evidence="2">
    <location>
        <begin position="2386"/>
        <end position="2427"/>
    </location>
</feature>
<evidence type="ECO:0000256" key="2">
    <source>
        <dbReference type="SAM" id="MobiDB-lite"/>
    </source>
</evidence>
<name>A0A1Y2GRD2_9FUNG</name>
<feature type="region of interest" description="Disordered" evidence="2">
    <location>
        <begin position="385"/>
        <end position="436"/>
    </location>
</feature>
<dbReference type="GO" id="GO:0055080">
    <property type="term" value="P:monoatomic cation homeostasis"/>
    <property type="evidence" value="ECO:0007669"/>
    <property type="project" value="TreeGrafter"/>
</dbReference>
<feature type="compositionally biased region" description="Polar residues" evidence="2">
    <location>
        <begin position="1980"/>
        <end position="1991"/>
    </location>
</feature>
<feature type="region of interest" description="Disordered" evidence="2">
    <location>
        <begin position="2287"/>
        <end position="2306"/>
    </location>
</feature>
<feature type="compositionally biased region" description="Polar residues" evidence="2">
    <location>
        <begin position="2082"/>
        <end position="2100"/>
    </location>
</feature>
<reference evidence="4 5" key="1">
    <citation type="submission" date="2016-07" db="EMBL/GenBank/DDBJ databases">
        <title>Pervasive Adenine N6-methylation of Active Genes in Fungi.</title>
        <authorList>
            <consortium name="DOE Joint Genome Institute"/>
            <person name="Mondo S.J."/>
            <person name="Dannebaum R.O."/>
            <person name="Kuo R.C."/>
            <person name="Labutti K."/>
            <person name="Haridas S."/>
            <person name="Kuo A."/>
            <person name="Salamov A."/>
            <person name="Ahrendt S.R."/>
            <person name="Lipzen A."/>
            <person name="Sullivan W."/>
            <person name="Andreopoulos W.B."/>
            <person name="Clum A."/>
            <person name="Lindquist E."/>
            <person name="Daum C."/>
            <person name="Ramamoorthy G.K."/>
            <person name="Gryganskyi A."/>
            <person name="Culley D."/>
            <person name="Magnuson J.K."/>
            <person name="James T.Y."/>
            <person name="O'Malley M.A."/>
            <person name="Stajich J.E."/>
            <person name="Spatafora J.W."/>
            <person name="Visel A."/>
            <person name="Grigoriev I.V."/>
        </authorList>
    </citation>
    <scope>NUCLEOTIDE SEQUENCE [LARGE SCALE GENOMIC DNA]</scope>
    <source>
        <strain evidence="4 5">NRRL 3116</strain>
    </source>
</reference>
<keyword evidence="1" id="KW-0175">Coiled coil</keyword>
<dbReference type="SUPFAM" id="SSF48371">
    <property type="entry name" value="ARM repeat"/>
    <property type="match status" value="1"/>
</dbReference>
<dbReference type="InterPro" id="IPR016024">
    <property type="entry name" value="ARM-type_fold"/>
</dbReference>
<feature type="compositionally biased region" description="Basic and acidic residues" evidence="2">
    <location>
        <begin position="2658"/>
        <end position="2667"/>
    </location>
</feature>
<feature type="region of interest" description="Disordered" evidence="2">
    <location>
        <begin position="2609"/>
        <end position="2678"/>
    </location>
</feature>
<sequence>MTTDNSGAGGTVSTGIRGVLGFRTVVMQRTQLRKMEKEIEKALARHANDQIQPRSRSVARIGAGTRGMIPGASYSLMVEPSSVDRAFIEDMIDILNRWKSLTVEIPFKPEILKTMSKMLRTDRSEPMPHTDAAAVLNLFDLMRQVYPLKSDPEDLQDLLWSINLLSPLYACNKNRVIETIRDLLCPNALTATVPLIPKNIQAMLGLISKLLSELAKLPQYSKDHRIQVFLTEILERIRIGDLGIKSETSNIDRSVQEYRARVTFLQCLIECMRFSDQNATRFLICNMIPHYWVESDPQYPITIDGPVAAFGQVASALVLGEPVSYTDGAEDTRSIILDLTLFLKEFLPPASLSGVINKDTATSLVKFILMIFSVEYPGIQQQQDRMPVEYHEAQASGISRDDQDGTPRGSLSTDGDRENVLRTPPRSPLSPDVSGETFQARTLSPHALDLLSDEQANLVLQHARAYFDDLWASGYQDAIIEQLKIEVKNVSFRRLTNLYYRAIIGSGIARGNLILIATLSTFFNKLVFHQPEPNERLSKLLLQLSVLHRPTFYKPMIACVASDSTQFVTEYLCVLSCLEMHMNLVDLFLRDADMICVIAMTDVGHERPKIDSQNQMMKWGSCTVGQCIIVLEFIYAIKKLARSGDKHQVEIGKMFLIDLERKLGMYLVSKEKKILVPRPMRVMLCLIFYEIRMLCKTIHRPGWLPRVLDWAINYNVHGAGNSESGSLGISETMRLRIKHIYSSVDSIVGERNDRCSARISGANFRKSRIPTDHSPLMDFTAAMERHTELKAAYSHPKRLKRMSDIKMDEAVATLKLLVTVHSVIHVNEYLQLVEPLWDTYCLESRPKAAASAVFLFVKCADIAPKTIYTLISRDLINENPFRRLSAVERLSGIFDYRNELLMQPFVIDPSARGPFQTANIQVPFMSSEIGSNRYTMDEPRWLTELKSVGNFPIDIRIQFEELGWGEKGRVEREMMQRVQTPLMLLWTGYLDEDSESKSNFGRTFTVLPKDRHATVMIPVLNLLNIMTVDLLDDEMVGVRSASIRFLSSYIRNEPVLFVRWLFAEIVRARPDRLKDLIHRVHLLLSACSKLPPGFAFAIFNHILGIMKWYQRSSKPRGMEIMLVMLPLLADVVSSTNDIVYKDFKRSKVDIFFSNMGRFWFRSNILPESMFPHQLSNPNNILPRLCIPYQLFQMAVININQIQFMTSFLVRFPTEIQDIKNNIGRFNKMPRLITPQGPVGHKLEDNQYIPDATSESTYVIKHTSHGDRYLCNLSALRARAWLCFVLNLIQRMEKNSSERLELMNIFNGVNVILLDHGKDLGIVGQALDVYVTAVTRLRRFFASKNGYKLFFPALFKIYCDSEPIPMVRDTIDAAFYRFYQLHQEAFVLQSLGAIVPLMLRKMTKGQSGIMLRSLITFLEALDRPRTTYYSKGLGVQSLSEPFHESSKYGGPQLEIPDWISSFIPKNSKLLQNSSLLYKREFPISDSIKLFLAIIAFDPGSVRSEQFVRILGDILPYFLERKPQLMTGGLDSLVEVFAKFSRSSRPLIPSGIILPTVAPRQSQDLGDAKCGLSRFSLSPSPSSKTQAIKGKTWAQNDRVAIKHEFVCLIQIFCDKGGQLADNQHQQMAAIIRSIIKDYITLKIPCTTEWIKDYIKSVIIPVQDLQQSCRAVLYLIVQFSNALRTHYKSVDFSGLLEGLLLIAENERPYLRASPELAFLLRERVINIGLALAARSEWVVDSVHISQAKFCNGLVDLILAMINHADTDTISELEHIVPTPRLMAYIIVPMCLRFKTRSHSNNLDILEMQFWLRMLGLTVKAAEYDPTLRRSSRTAGLLAPVFNVARANRKLTSFEAAGVLSPQKQSPQPFMPMSAFPVPKPQTPCQSKMGSVPHKEDTIEDDHSLTQQPQQQRPDPLINASPGLIIDFIALRIIMVRGERYLTYHPGCWIDIFNFVKKYFSTSVLSSSSFSGEVRMVKHARQSTFSGSIPSSPKPLTSFPASPRVDAPRTSDFRLGGHSPLTGGLFRSTSEITPWPEANPKENIPTTALGFMLWSFAETIVFNQLPLLIMMRPFLLDQLRLQDHSPQSQFSSYPSRSANSSGPNSPAFYWPSPVALPSGQQSVVGPSSSSKTSPLHTRNDNKIDETPNPQDLAAIRYQQKLDRRKQWRSWSKPNQSMNALTVLEKPNQGMKGPISPHIYPIDHQRQRGSISIPETSSGDGQNSTLAPRIAIHHARSPRHYRTEPENQKSEQTLPKVLTERAKKSMENVRAMLAKTTGRATSISEFGIPMYPGKRPIATPTSGLSPSMARSDRREPFQFPTLDPNHSHNDSHFLLPGKYERQPSSPGFGSMFLAREAALKAPQSGSSSLHLANFPVQGKFSPQVSMTLAVPGLSTSDMGSKPKLTGTSNDANVETPIKKSSSHASNEDESQDFSFVLSTPNELAPVVNPREASGSADRVTPLLPVISNTSSLSAPLPPKKDRGILKPSVITAPSTTATSPLPQTQASVPLQAISPGPQDHRRGPLTANLHSHSRSRSFSFSPIQRLDSRTTDDGMSITKGEYNPVDKNNGTSSDEQEDCRMAAHHSRSKVFTQNIEEEIRIVLACFPSMFSVGSALPSSQQQPSLQQSQMSSIPAGGGTPGDNSSTLEEKTSLQKIGSLSESDTMHVRRTSDGIDTGTDIGMGVGVGTNTTKAGTKPSLVQQNHQARLSIPNLAVLPRRTPSITIQDQLYLAPSPVNPPPSGLGGGDLLFHSCVASEQAVSMNESEKAQLYGLKPLIPGLASMATAKERRSKSVIFQQALSVEKLGALDDSRNTGIGEAAIAGGSGASCAEELLISSFAPSSPPLSTNSALQPSSIAQSLQTPSHSASQGVPIISVSSTQPLESQEKTMIEGDDNESEERVTEVRLGEESERIEIQDSSKHLKLL</sequence>
<dbReference type="GO" id="GO:0034703">
    <property type="term" value="C:cation channel complex"/>
    <property type="evidence" value="ECO:0007669"/>
    <property type="project" value="TreeGrafter"/>
</dbReference>
<dbReference type="Pfam" id="PF20262">
    <property type="entry name" value="UNC80_C"/>
    <property type="match status" value="2"/>
</dbReference>
<dbReference type="GO" id="GO:0005261">
    <property type="term" value="F:monoatomic cation channel activity"/>
    <property type="evidence" value="ECO:0007669"/>
    <property type="project" value="TreeGrafter"/>
</dbReference>
<proteinExistence type="predicted"/>
<organism evidence="4 5">
    <name type="scientific">Lobosporangium transversale</name>
    <dbReference type="NCBI Taxonomy" id="64571"/>
    <lineage>
        <taxon>Eukaryota</taxon>
        <taxon>Fungi</taxon>
        <taxon>Fungi incertae sedis</taxon>
        <taxon>Mucoromycota</taxon>
        <taxon>Mortierellomycotina</taxon>
        <taxon>Mortierellomycetes</taxon>
        <taxon>Mortierellales</taxon>
        <taxon>Mortierellaceae</taxon>
        <taxon>Lobosporangium</taxon>
    </lineage>
</organism>
<feature type="compositionally biased region" description="Low complexity" evidence="2">
    <location>
        <begin position="2611"/>
        <end position="2627"/>
    </location>
</feature>
<evidence type="ECO:0000313" key="5">
    <source>
        <dbReference type="Proteomes" id="UP000193648"/>
    </source>
</evidence>
<dbReference type="InParanoid" id="A0A1Y2GRD2"/>
<comment type="caution">
    <text evidence="4">The sequence shown here is derived from an EMBL/GenBank/DDBJ whole genome shotgun (WGS) entry which is preliminary data.</text>
</comment>
<gene>
    <name evidence="4" type="ORF">BCR41DRAFT_353710</name>
</gene>
<feature type="region of interest" description="Disordered" evidence="2">
    <location>
        <begin position="1980"/>
        <end position="1999"/>
    </location>
</feature>